<keyword evidence="6" id="KW-1185">Reference proteome</keyword>
<dbReference type="PROSITE" id="PS50835">
    <property type="entry name" value="IG_LIKE"/>
    <property type="match status" value="3"/>
</dbReference>
<dbReference type="PANTHER" id="PTHR12231:SF253">
    <property type="entry name" value="DPR-INTERACTING PROTEIN ETA, ISOFORM B-RELATED"/>
    <property type="match status" value="1"/>
</dbReference>
<dbReference type="InterPro" id="IPR013783">
    <property type="entry name" value="Ig-like_fold"/>
</dbReference>
<reference evidence="5" key="1">
    <citation type="submission" date="2022-04" db="EMBL/GenBank/DDBJ databases">
        <authorList>
            <person name="Xu L."/>
            <person name="Lv Z."/>
        </authorList>
    </citation>
    <scope>NUCLEOTIDE SEQUENCE</scope>
    <source>
        <strain evidence="5">LV_2022a</strain>
    </source>
</reference>
<evidence type="ECO:0000313" key="5">
    <source>
        <dbReference type="EMBL" id="KAK4473966.1"/>
    </source>
</evidence>
<dbReference type="Proteomes" id="UP001292079">
    <property type="component" value="Unassembled WGS sequence"/>
</dbReference>
<dbReference type="Gene3D" id="2.60.40.10">
    <property type="entry name" value="Immunoglobulins"/>
    <property type="match status" value="3"/>
</dbReference>
<dbReference type="EMBL" id="JALJAT010000002">
    <property type="protein sequence ID" value="KAK4473966.1"/>
    <property type="molecule type" value="Genomic_DNA"/>
</dbReference>
<evidence type="ECO:0000256" key="2">
    <source>
        <dbReference type="ARBA" id="ARBA00023157"/>
    </source>
</evidence>
<dbReference type="PANTHER" id="PTHR12231">
    <property type="entry name" value="CTX-RELATED TYPE I TRANSMEMBRANE PROTEIN"/>
    <property type="match status" value="1"/>
</dbReference>
<protein>
    <recommendedName>
        <fullName evidence="4">Ig-like domain-containing protein</fullName>
    </recommendedName>
</protein>
<organism evidence="5 6">
    <name type="scientific">Schistosoma mekongi</name>
    <name type="common">Parasitic worm</name>
    <dbReference type="NCBI Taxonomy" id="38744"/>
    <lineage>
        <taxon>Eukaryota</taxon>
        <taxon>Metazoa</taxon>
        <taxon>Spiralia</taxon>
        <taxon>Lophotrochozoa</taxon>
        <taxon>Platyhelminthes</taxon>
        <taxon>Trematoda</taxon>
        <taxon>Digenea</taxon>
        <taxon>Strigeidida</taxon>
        <taxon>Schistosomatoidea</taxon>
        <taxon>Schistosomatidae</taxon>
        <taxon>Schistosoma</taxon>
    </lineage>
</organism>
<proteinExistence type="predicted"/>
<sequence>MNLTELLKFIYVIIVHFHLLQVSLIEVKRTVYETNMNISVRNGSMAELSCPIDIVLSRKELETLTWIRAPRQLLTKGVFRVTENPRIFLAPMDLLKTKALSLFLRPTLLEDEGEYRCTLTLKDSIHVHTVLLNISVPPTIIKSPVPYLKVDEGSSLELNCLATGNPPPHLTWKIYANSLIKEEKGDQSFLSINEAFSELGVTIKHNNGTLIISKLHRKMNQRFICLAANGIQPDDKREVFLSVRFSPEVKMTNRIIKQGVGMNTVLTCQVNAHPPGSIRWLFNHHYHIAATSCDVMTNAEKKYCLQEYRPQSYNSLSTITSKLAIFNLKIEDFGDYVCSVSTIMGESYGVTTLQRYKAERYSTDLSQLMHQKQIEQLSEKDMKYDRTYNPNNKYLKQTELPEKNEAHQRRTYTQNTVTNVTYSIQLYIKLLTLFNTLTISLRFVYF</sequence>
<dbReference type="AlphaFoldDB" id="A0AAE2D781"/>
<dbReference type="InterPro" id="IPR036179">
    <property type="entry name" value="Ig-like_dom_sf"/>
</dbReference>
<dbReference type="SMART" id="SM00409">
    <property type="entry name" value="IG"/>
    <property type="match status" value="3"/>
</dbReference>
<keyword evidence="2" id="KW-1015">Disulfide bond</keyword>
<dbReference type="InterPro" id="IPR007110">
    <property type="entry name" value="Ig-like_dom"/>
</dbReference>
<gene>
    <name evidence="5" type="ORF">MN116_003286</name>
</gene>
<reference evidence="5" key="2">
    <citation type="journal article" date="2023" name="Infect Dis Poverty">
        <title>Chromosome-scale genome of the human blood fluke Schistosoma mekongi and its implications for public health.</title>
        <authorList>
            <person name="Zhou M."/>
            <person name="Xu L."/>
            <person name="Xu D."/>
            <person name="Chen W."/>
            <person name="Khan J."/>
            <person name="Hu Y."/>
            <person name="Huang H."/>
            <person name="Wei H."/>
            <person name="Zhang Y."/>
            <person name="Chusongsang P."/>
            <person name="Tanasarnprasert K."/>
            <person name="Hu X."/>
            <person name="Limpanont Y."/>
            <person name="Lv Z."/>
        </authorList>
    </citation>
    <scope>NUCLEOTIDE SEQUENCE</scope>
    <source>
        <strain evidence="5">LV_2022a</strain>
    </source>
</reference>
<evidence type="ECO:0000259" key="4">
    <source>
        <dbReference type="PROSITE" id="PS50835"/>
    </source>
</evidence>
<dbReference type="GO" id="GO:0043005">
    <property type="term" value="C:neuron projection"/>
    <property type="evidence" value="ECO:0007669"/>
    <property type="project" value="TreeGrafter"/>
</dbReference>
<dbReference type="Pfam" id="PF13927">
    <property type="entry name" value="Ig_3"/>
    <property type="match status" value="2"/>
</dbReference>
<keyword evidence="3" id="KW-0393">Immunoglobulin domain</keyword>
<evidence type="ECO:0000256" key="3">
    <source>
        <dbReference type="ARBA" id="ARBA00023319"/>
    </source>
</evidence>
<dbReference type="InterPro" id="IPR003599">
    <property type="entry name" value="Ig_sub"/>
</dbReference>
<name>A0AAE2D781_SCHME</name>
<feature type="domain" description="Ig-like" evidence="4">
    <location>
        <begin position="29"/>
        <end position="128"/>
    </location>
</feature>
<accession>A0AAE2D781</accession>
<evidence type="ECO:0000256" key="1">
    <source>
        <dbReference type="ARBA" id="ARBA00022737"/>
    </source>
</evidence>
<dbReference type="SUPFAM" id="SSF48726">
    <property type="entry name" value="Immunoglobulin"/>
    <property type="match status" value="3"/>
</dbReference>
<feature type="domain" description="Ig-like" evidence="4">
    <location>
        <begin position="138"/>
        <end position="242"/>
    </location>
</feature>
<keyword evidence="1" id="KW-0677">Repeat</keyword>
<comment type="caution">
    <text evidence="5">The sequence shown here is derived from an EMBL/GenBank/DDBJ whole genome shotgun (WGS) entry which is preliminary data.</text>
</comment>
<dbReference type="InterPro" id="IPR051170">
    <property type="entry name" value="Neural/epithelial_adhesion"/>
</dbReference>
<evidence type="ECO:0000313" key="6">
    <source>
        <dbReference type="Proteomes" id="UP001292079"/>
    </source>
</evidence>
<feature type="domain" description="Ig-like" evidence="4">
    <location>
        <begin position="247"/>
        <end position="351"/>
    </location>
</feature>